<dbReference type="AlphaFoldDB" id="A0AA41TYY1"/>
<name>A0AA41TYY1_9ACTN</name>
<accession>A0AA41TYY1</accession>
<reference evidence="3" key="1">
    <citation type="submission" date="2022-01" db="EMBL/GenBank/DDBJ databases">
        <title>Genome-Based Taxonomic Classification of the Phylum Actinobacteria.</title>
        <authorList>
            <person name="Gao Y."/>
        </authorList>
    </citation>
    <scope>NUCLEOTIDE SEQUENCE</scope>
    <source>
        <strain evidence="3">KLBMP 8922</strain>
    </source>
</reference>
<organism evidence="3 4">
    <name type="scientific">Yinghuangia soli</name>
    <dbReference type="NCBI Taxonomy" id="2908204"/>
    <lineage>
        <taxon>Bacteria</taxon>
        <taxon>Bacillati</taxon>
        <taxon>Actinomycetota</taxon>
        <taxon>Actinomycetes</taxon>
        <taxon>Kitasatosporales</taxon>
        <taxon>Streptomycetaceae</taxon>
        <taxon>Yinghuangia</taxon>
    </lineage>
</organism>
<dbReference type="Gene3D" id="3.40.50.10330">
    <property type="entry name" value="Probable inorganic polyphosphate/atp-NAD kinase, domain 1"/>
    <property type="match status" value="1"/>
</dbReference>
<dbReference type="InterPro" id="IPR017438">
    <property type="entry name" value="ATP-NAD_kinase_N"/>
</dbReference>
<feature type="region of interest" description="Disordered" evidence="1">
    <location>
        <begin position="270"/>
        <end position="291"/>
    </location>
</feature>
<dbReference type="InterPro" id="IPR016064">
    <property type="entry name" value="NAD/diacylglycerol_kinase_sf"/>
</dbReference>
<dbReference type="RefSeq" id="WP_235050789.1">
    <property type="nucleotide sequence ID" value="NZ_JAKFHA010000002.1"/>
</dbReference>
<feature type="domain" description="DAGKc" evidence="2">
    <location>
        <begin position="2"/>
        <end position="135"/>
    </location>
</feature>
<dbReference type="InterPro" id="IPR001206">
    <property type="entry name" value="Diacylglycerol_kinase_cat_dom"/>
</dbReference>
<protein>
    <submittedName>
        <fullName evidence="3">Acylglycerol kinase family protein</fullName>
    </submittedName>
</protein>
<evidence type="ECO:0000256" key="1">
    <source>
        <dbReference type="SAM" id="MobiDB-lite"/>
    </source>
</evidence>
<evidence type="ECO:0000313" key="3">
    <source>
        <dbReference type="EMBL" id="MCF2526665.1"/>
    </source>
</evidence>
<evidence type="ECO:0000313" key="4">
    <source>
        <dbReference type="Proteomes" id="UP001165378"/>
    </source>
</evidence>
<proteinExistence type="predicted"/>
<dbReference type="Pfam" id="PF00781">
    <property type="entry name" value="DAGK_cat"/>
    <property type="match status" value="1"/>
</dbReference>
<keyword evidence="3" id="KW-0808">Transferase</keyword>
<evidence type="ECO:0000259" key="2">
    <source>
        <dbReference type="PROSITE" id="PS50146"/>
    </source>
</evidence>
<dbReference type="SUPFAM" id="SSF111331">
    <property type="entry name" value="NAD kinase/diacylglycerol kinase-like"/>
    <property type="match status" value="1"/>
</dbReference>
<keyword evidence="3" id="KW-0418">Kinase</keyword>
<dbReference type="GO" id="GO:0016301">
    <property type="term" value="F:kinase activity"/>
    <property type="evidence" value="ECO:0007669"/>
    <property type="project" value="UniProtKB-KW"/>
</dbReference>
<dbReference type="EMBL" id="JAKFHA010000002">
    <property type="protein sequence ID" value="MCF2526665.1"/>
    <property type="molecule type" value="Genomic_DNA"/>
</dbReference>
<dbReference type="PROSITE" id="PS50146">
    <property type="entry name" value="DAGK"/>
    <property type="match status" value="1"/>
</dbReference>
<gene>
    <name evidence="3" type="ORF">LZ495_05440</name>
</gene>
<feature type="compositionally biased region" description="Basic and acidic residues" evidence="1">
    <location>
        <begin position="282"/>
        <end position="291"/>
    </location>
</feature>
<keyword evidence="4" id="KW-1185">Reference proteome</keyword>
<sequence length="345" mass="36323">MSAERALLVITDPAARSVDGESVRVALDVLRAAAPAKIVVPADAAELERALVRRGRRRVVVVAGDGGMHSVVRVLDRHGELAGTPLGVVPVDTHPGSGHGLARALGLPAEPAKAARVALGEHERTLDLLLDDLGGVALRSVRIGNGVRTPRPAPSAGPAARKSWRSIWDRAAHTVTSAVGPSGHRLRVEADGRVIADVDRPVFSVHVGCDDCDNGRTPAGKGPELPSVAVQERSVNIAGDEPAGTTRTEPAPATGTANVLITAYPSAGRFGLPAQTRGTARPPEDEPAERTPRLEVRAREITVCGPEFTYEADAMTTGPVRLRTWTVRPGAWRLYVPEDGPRAHV</sequence>
<dbReference type="Proteomes" id="UP001165378">
    <property type="component" value="Unassembled WGS sequence"/>
</dbReference>
<comment type="caution">
    <text evidence="3">The sequence shown here is derived from an EMBL/GenBank/DDBJ whole genome shotgun (WGS) entry which is preliminary data.</text>
</comment>